<evidence type="ECO:0000259" key="15">
    <source>
        <dbReference type="Pfam" id="PF11940"/>
    </source>
</evidence>
<reference evidence="21" key="2">
    <citation type="submission" date="2018-11" db="EMBL/GenBank/DDBJ databases">
        <title>Shewanella sp. R106.</title>
        <authorList>
            <person name="Hwang Y.J."/>
            <person name="Hwang C.Y."/>
        </authorList>
    </citation>
    <scope>NUCLEOTIDE SEQUENCE [LARGE SCALE GENOMIC DNA]</scope>
    <source>
        <strain evidence="21">R106</strain>
    </source>
</reference>
<dbReference type="PRINTS" id="PR00756">
    <property type="entry name" value="ALADIPTASE"/>
</dbReference>
<dbReference type="KEGG" id="spsr:EGC80_14850"/>
<dbReference type="Proteomes" id="UP000278855">
    <property type="component" value="Unassembled WGS sequence"/>
</dbReference>
<reference evidence="19" key="3">
    <citation type="submission" date="2018-11" db="EMBL/GenBank/DDBJ databases">
        <authorList>
            <person name="Hwang Y.J."/>
            <person name="Hwang C.Y."/>
        </authorList>
    </citation>
    <scope>NUCLEOTIDE SEQUENCE</scope>
    <source>
        <strain evidence="19">R106</strain>
    </source>
</reference>
<evidence type="ECO:0000256" key="5">
    <source>
        <dbReference type="ARBA" id="ARBA00015611"/>
    </source>
</evidence>
<dbReference type="Pfam" id="PF01433">
    <property type="entry name" value="Peptidase_M1"/>
    <property type="match status" value="1"/>
</dbReference>
<comment type="catalytic activity">
    <reaction evidence="1">
        <text>Release of an N-terminal amino acid, Xaa-|-Yaa- from a peptide, amide or arylamide. Xaa is preferably Ala, but may be most amino acids including Pro (slow action). When a terminal hydrophobic residue is followed by a prolyl residue, the two may be released as an intact Xaa-Pro dipeptide.</text>
        <dbReference type="EC" id="3.4.11.2"/>
    </reaction>
</comment>
<keyword evidence="8" id="KW-0479">Metal-binding</keyword>
<dbReference type="SUPFAM" id="SSF63737">
    <property type="entry name" value="Leukotriene A4 hydrolase N-terminal domain"/>
    <property type="match status" value="1"/>
</dbReference>
<keyword evidence="7" id="KW-0645">Protease</keyword>
<evidence type="ECO:0000256" key="7">
    <source>
        <dbReference type="ARBA" id="ARBA00022670"/>
    </source>
</evidence>
<evidence type="ECO:0000313" key="21">
    <source>
        <dbReference type="Proteomes" id="UP000278855"/>
    </source>
</evidence>
<comment type="similarity">
    <text evidence="3">Belongs to the peptidase M1 family.</text>
</comment>
<evidence type="ECO:0000256" key="3">
    <source>
        <dbReference type="ARBA" id="ARBA00010136"/>
    </source>
</evidence>
<keyword evidence="9" id="KW-0378">Hydrolase</keyword>
<dbReference type="InterPro" id="IPR001930">
    <property type="entry name" value="Peptidase_M1"/>
</dbReference>
<evidence type="ECO:0000259" key="17">
    <source>
        <dbReference type="Pfam" id="PF17900"/>
    </source>
</evidence>
<comment type="cofactor">
    <cofactor evidence="2">
        <name>Zn(2+)</name>
        <dbReference type="ChEBI" id="CHEBI:29105"/>
    </cofactor>
</comment>
<dbReference type="InterPro" id="IPR027268">
    <property type="entry name" value="Peptidase_M4/M1_CTD_sf"/>
</dbReference>
<feature type="domain" description="Peptidase M1 alanyl aminopeptidase Ig-like fold" evidence="15">
    <location>
        <begin position="443"/>
        <end position="534"/>
    </location>
</feature>
<dbReference type="Gene3D" id="3.30.2010.30">
    <property type="match status" value="1"/>
</dbReference>
<dbReference type="Pfam" id="PF11940">
    <property type="entry name" value="DUF3458"/>
    <property type="match status" value="1"/>
</dbReference>
<dbReference type="GO" id="GO:0008237">
    <property type="term" value="F:metallopeptidase activity"/>
    <property type="evidence" value="ECO:0007669"/>
    <property type="project" value="UniProtKB-UniRule"/>
</dbReference>
<dbReference type="PANTHER" id="PTHR46322">
    <property type="entry name" value="PUROMYCIN-SENSITIVE AMINOPEPTIDASE"/>
    <property type="match status" value="1"/>
</dbReference>
<evidence type="ECO:0000256" key="10">
    <source>
        <dbReference type="ARBA" id="ARBA00022833"/>
    </source>
</evidence>
<dbReference type="EMBL" id="RKKB01000004">
    <property type="protein sequence ID" value="RPA31715.1"/>
    <property type="molecule type" value="Genomic_DNA"/>
</dbReference>
<evidence type="ECO:0000256" key="9">
    <source>
        <dbReference type="ARBA" id="ARBA00022801"/>
    </source>
</evidence>
<dbReference type="FunFam" id="2.60.40.1840:FF:000001">
    <property type="entry name" value="Aminopeptidase N"/>
    <property type="match status" value="1"/>
</dbReference>
<dbReference type="AlphaFoldDB" id="A0A3N4E0S0"/>
<dbReference type="NCBIfam" id="TIGR02414">
    <property type="entry name" value="pepN_proteo"/>
    <property type="match status" value="1"/>
</dbReference>
<dbReference type="RefSeq" id="WP_124013021.1">
    <property type="nucleotide sequence ID" value="NZ_CP034073.1"/>
</dbReference>
<evidence type="ECO:0000313" key="19">
    <source>
        <dbReference type="EMBL" id="RPA31715.1"/>
    </source>
</evidence>
<evidence type="ECO:0000256" key="13">
    <source>
        <dbReference type="NCBIfam" id="TIGR02414"/>
    </source>
</evidence>
<dbReference type="GO" id="GO:0016285">
    <property type="term" value="F:alanyl aminopeptidase activity"/>
    <property type="evidence" value="ECO:0007669"/>
    <property type="project" value="UniProtKB-EC"/>
</dbReference>
<accession>A0A3N4E0S0</accession>
<dbReference type="Pfam" id="PF17900">
    <property type="entry name" value="Peptidase_M1_N"/>
    <property type="match status" value="1"/>
</dbReference>
<dbReference type="PANTHER" id="PTHR46322:SF1">
    <property type="entry name" value="PUROMYCIN-SENSITIVE AMINOPEPTIDASE"/>
    <property type="match status" value="1"/>
</dbReference>
<feature type="domain" description="Aminopeptidase N-like N-terminal" evidence="17">
    <location>
        <begin position="25"/>
        <end position="185"/>
    </location>
</feature>
<evidence type="ECO:0000256" key="12">
    <source>
        <dbReference type="ARBA" id="ARBA00059739"/>
    </source>
</evidence>
<dbReference type="InterPro" id="IPR024601">
    <property type="entry name" value="Peptidase_M1_pepN_C"/>
</dbReference>
<evidence type="ECO:0000313" key="20">
    <source>
        <dbReference type="Proteomes" id="UP000273778"/>
    </source>
</evidence>
<dbReference type="Gene3D" id="1.10.390.10">
    <property type="entry name" value="Neutral Protease Domain 2"/>
    <property type="match status" value="1"/>
</dbReference>
<reference evidence="18 20" key="1">
    <citation type="submission" date="2018-11" db="EMBL/GenBank/DDBJ databases">
        <title>Shewanella sp. M2.</title>
        <authorList>
            <person name="Hwang Y.J."/>
            <person name="Hwang C.Y."/>
        </authorList>
    </citation>
    <scope>NUCLEOTIDE SEQUENCE [LARGE SCALE GENOMIC DNA]</scope>
    <source>
        <strain evidence="18 20">M2</strain>
    </source>
</reference>
<keyword evidence="6 19" id="KW-0031">Aminopeptidase</keyword>
<dbReference type="OrthoDB" id="100605at2"/>
<dbReference type="InterPro" id="IPR012779">
    <property type="entry name" value="Peptidase_M1_pepN"/>
</dbReference>
<dbReference type="FunFam" id="2.60.40.1730:FF:000005">
    <property type="entry name" value="Aminopeptidase N"/>
    <property type="match status" value="1"/>
</dbReference>
<dbReference type="Pfam" id="PF17432">
    <property type="entry name" value="DUF3458_C"/>
    <property type="match status" value="1"/>
</dbReference>
<dbReference type="FunFam" id="1.10.390.10:FF:000002">
    <property type="entry name" value="Aminopeptidase N"/>
    <property type="match status" value="1"/>
</dbReference>
<evidence type="ECO:0000256" key="1">
    <source>
        <dbReference type="ARBA" id="ARBA00000098"/>
    </source>
</evidence>
<evidence type="ECO:0000313" key="18">
    <source>
        <dbReference type="EMBL" id="AZG36025.1"/>
    </source>
</evidence>
<feature type="domain" description="Peptidase M1 membrane alanine aminopeptidase" evidence="14">
    <location>
        <begin position="225"/>
        <end position="438"/>
    </location>
</feature>
<evidence type="ECO:0000256" key="6">
    <source>
        <dbReference type="ARBA" id="ARBA00022438"/>
    </source>
</evidence>
<dbReference type="FunFam" id="3.30.2010.30:FF:000002">
    <property type="entry name" value="Putative aminopeptidase N"/>
    <property type="match status" value="1"/>
</dbReference>
<keyword evidence="10" id="KW-0862">Zinc</keyword>
<organism evidence="19 21">
    <name type="scientific">Shewanella psychromarinicola</name>
    <dbReference type="NCBI Taxonomy" id="2487742"/>
    <lineage>
        <taxon>Bacteria</taxon>
        <taxon>Pseudomonadati</taxon>
        <taxon>Pseudomonadota</taxon>
        <taxon>Gammaproteobacteria</taxon>
        <taxon>Alteromonadales</taxon>
        <taxon>Shewanellaceae</taxon>
        <taxon>Shewanella</taxon>
    </lineage>
</organism>
<dbReference type="Proteomes" id="UP000273778">
    <property type="component" value="Chromosome"/>
</dbReference>
<dbReference type="Gene3D" id="1.25.50.10">
    <property type="entry name" value="Peptidase M1, alanyl aminopeptidase, C-terminal domain"/>
    <property type="match status" value="1"/>
</dbReference>
<dbReference type="InterPro" id="IPR037144">
    <property type="entry name" value="Peptidase_M1_pepN_C_sf"/>
</dbReference>
<dbReference type="EC" id="3.4.11.2" evidence="4 13"/>
<gene>
    <name evidence="19" type="ORF">EGC77_12340</name>
    <name evidence="18" type="ORF">EGC80_14850</name>
</gene>
<evidence type="ECO:0000256" key="4">
    <source>
        <dbReference type="ARBA" id="ARBA00012564"/>
    </source>
</evidence>
<dbReference type="Gene3D" id="2.60.40.1730">
    <property type="entry name" value="tricorn interacting facor f3 domain"/>
    <property type="match status" value="1"/>
</dbReference>
<proteinExistence type="inferred from homology"/>
<keyword evidence="11" id="KW-0482">Metalloprotease</keyword>
<dbReference type="CDD" id="cd09600">
    <property type="entry name" value="M1_APN"/>
    <property type="match status" value="1"/>
</dbReference>
<dbReference type="GO" id="GO:0006508">
    <property type="term" value="P:proteolysis"/>
    <property type="evidence" value="ECO:0007669"/>
    <property type="project" value="UniProtKB-UniRule"/>
</dbReference>
<dbReference type="InterPro" id="IPR045357">
    <property type="entry name" value="Aminopeptidase_N-like_N"/>
</dbReference>
<dbReference type="InterPro" id="IPR035414">
    <property type="entry name" value="Peptidase_M1_pepN_Ig-like"/>
</dbReference>
<dbReference type="Gene3D" id="2.60.40.1840">
    <property type="match status" value="1"/>
</dbReference>
<evidence type="ECO:0000256" key="2">
    <source>
        <dbReference type="ARBA" id="ARBA00001947"/>
    </source>
</evidence>
<keyword evidence="20" id="KW-1185">Reference proteome</keyword>
<name>A0A3N4E0S0_9GAMM</name>
<evidence type="ECO:0000256" key="8">
    <source>
        <dbReference type="ARBA" id="ARBA00022723"/>
    </source>
</evidence>
<sequence length="853" mass="95918">MNQAQEKHLKDYAKPAFTISHIDLNVILDGKNTKATAVSKVIRNGDHQHDLVLDGEQLSLSSVKINGVAANYRQHDSQLTITTEQTEFELEVITLLDPETNSSLEGLYMSDGAYCTQCEAEGFRRITYFLDRPDVLAIYTVRIEADKQACPFLLSNGNLIDKGEMPRSGRHFVQWHDPFPKPSYLFALVAGDFDLLNDTFITLSGREVKLQVFVDKGNLHKANHAMASLKKAMKWDETRFGLEYDLDIYMIVAVDFFNMGAMENKGLNVFNTKFVLADKASATDDDYHGIESVVAHEYFHNWTGNRVTCRDWFQLSLKEGLTVFRDQEFSSDVGSRAVNRIHAIRVMKNQQFAEDAGPMSHPIRPESVIEMNNFYTVTVYDKGAEVIRMMHTILGEEGFQAGMKCYFERHDGQAVTCDDFVNAMQDASGKDLSLFRRWYSQAGTPVVTVKDSFNADKGEYHLTVSQQVMSQGVKGQTLHIPFSVELLDSAGQSIVNKVLDVTKASQTFVFDGLDNAPVASLLQDFSAPVKLVYDFSIDHLVHLMRYASSEVARWEASVQLISQTIWNNVAQLQKQQVMMVDNRVIEAFRGVILDANIDQALVAEILSIPSASALIEQVDNVDLDALAKAREFVIEELASACEDELLVRYRELLLVDNAGARAFKNIALSLLCQVTDTHESLVEKQYYSASNMTDSLGALKAAATAKLTCLPMLLSDFESTWQSTPLVMDKWLTLQALVNSDEVIEQIKTLTKHPSFSFSNPNRIRSLIGAFVAANTYQFHRADGEGYRYLTKILVKLNKTNPQVASRMITPLIQFAKFDQQRQQLMKQCLVELKSLPDLSTDLYEKVTKSLVE</sequence>
<evidence type="ECO:0000259" key="16">
    <source>
        <dbReference type="Pfam" id="PF17432"/>
    </source>
</evidence>
<protein>
    <recommendedName>
        <fullName evidence="5 13">Aminopeptidase N</fullName>
        <ecNumber evidence="4 13">3.4.11.2</ecNumber>
    </recommendedName>
</protein>
<dbReference type="InterPro" id="IPR042097">
    <property type="entry name" value="Aminopeptidase_N-like_N_sf"/>
</dbReference>
<comment type="function">
    <text evidence="12">Aminopeptidase N is involved in the degradation of intracellular peptides generated by protein breakdown during normal growth as well as in response to nutrient starvation.</text>
</comment>
<dbReference type="GO" id="GO:0008270">
    <property type="term" value="F:zinc ion binding"/>
    <property type="evidence" value="ECO:0007669"/>
    <property type="project" value="InterPro"/>
</dbReference>
<feature type="domain" description="Peptidase M1 alanyl aminopeptidase C-terminal" evidence="16">
    <location>
        <begin position="538"/>
        <end position="851"/>
    </location>
</feature>
<dbReference type="InterPro" id="IPR014782">
    <property type="entry name" value="Peptidase_M1_dom"/>
</dbReference>
<dbReference type="InterPro" id="IPR038438">
    <property type="entry name" value="PepN_Ig-like_sf"/>
</dbReference>
<dbReference type="EMBL" id="CP034073">
    <property type="protein sequence ID" value="AZG36025.1"/>
    <property type="molecule type" value="Genomic_DNA"/>
</dbReference>
<dbReference type="SUPFAM" id="SSF55486">
    <property type="entry name" value="Metalloproteases ('zincins'), catalytic domain"/>
    <property type="match status" value="1"/>
</dbReference>
<evidence type="ECO:0000256" key="11">
    <source>
        <dbReference type="ARBA" id="ARBA00023049"/>
    </source>
</evidence>
<evidence type="ECO:0000259" key="14">
    <source>
        <dbReference type="Pfam" id="PF01433"/>
    </source>
</evidence>